<dbReference type="AlphaFoldDB" id="A0A0N4WCI5"/>
<reference evidence="4" key="1">
    <citation type="submission" date="2017-02" db="UniProtKB">
        <authorList>
            <consortium name="WormBaseParasite"/>
        </authorList>
    </citation>
    <scope>IDENTIFICATION</scope>
</reference>
<sequence length="766" mass="84447">MSDVSSVQPSDSASNVHTKSAHPDDKVMEAVKGGRNTSGLHGTHRVDLLSEISEAIADDKLTNNMSVVQPALVLLENRGVHALHGPTLFAEYWTEPEEADDTVGDSNHFEYRGEARHTQFGQMLRWEKVACALLNATIRVCASSGGAKFAGHLALIDPPQDLDAPRIKRMLWCAKKLKHTVVPYCVVTNFWAVCSGREPKPGYEEMLSSLTAILLDDHKNLIKQAKAGEGSNSLKNVRRANYTEISPIGPVRPKPCSEGNLPDNPDGGEEEEVERNEEAGNVEEERDGGSGPTNADENEEAKYLGADDPVDKPPAVAEYVAPTRDLPRRMYKKCRVYCDLPAEAIYCDNNRETRSAKVGGRMIATLTESEATRLPGVVLSAPVSTTVDELKLLTSVVSLISSQQDMNWRANCHSLNRIFPIGLQICSAQKWFPFIQPTVARQSCLACWVSVWLRCEDRYIAGKIRQLDPGMTLEVTVNGSGLKPQMAWYQFGGADVDMDVLYKDLKDAHENGGLYIQADDLSYYDMAVCADLLCPEAALKFNVTLKAAQRPIRPWSNCVKMTPFFGKVPTLSFGTHGMFQGGAQQNKPYEDWLQANRDRILSANEYKNSILRIAILLEMTEQCTIGYLIASFLMGGQGLRDAHGCEMLVPLSGLCIGGDIVLPRPSFTAPLAYLYTDRATAGIGAVPEVAVQFCEQLDRIMAAMTAWNCSIFIAAQAWHITQEILLKILSFILYFQKGISGVKNVTNSILSEVVFFHHVKVIGIDR</sequence>
<gene>
    <name evidence="2" type="ORF">HPLM_LOCUS8220</name>
</gene>
<protein>
    <submittedName>
        <fullName evidence="4">ULP_PROTEASE domain-containing protein</fullName>
    </submittedName>
</protein>
<name>A0A0N4WCI5_HAEPC</name>
<dbReference type="WBParaSite" id="HPLM_0000822801-mRNA-1">
    <property type="protein sequence ID" value="HPLM_0000822801-mRNA-1"/>
    <property type="gene ID" value="HPLM_0000822801"/>
</dbReference>
<evidence type="ECO:0000313" key="4">
    <source>
        <dbReference type="WBParaSite" id="HPLM_0000822801-mRNA-1"/>
    </source>
</evidence>
<reference evidence="2 3" key="2">
    <citation type="submission" date="2018-11" db="EMBL/GenBank/DDBJ databases">
        <authorList>
            <consortium name="Pathogen Informatics"/>
        </authorList>
    </citation>
    <scope>NUCLEOTIDE SEQUENCE [LARGE SCALE GENOMIC DNA]</scope>
    <source>
        <strain evidence="2 3">MHpl1</strain>
    </source>
</reference>
<keyword evidence="3" id="KW-1185">Reference proteome</keyword>
<feature type="region of interest" description="Disordered" evidence="1">
    <location>
        <begin position="246"/>
        <end position="297"/>
    </location>
</feature>
<evidence type="ECO:0000313" key="3">
    <source>
        <dbReference type="Proteomes" id="UP000268014"/>
    </source>
</evidence>
<organism evidence="4">
    <name type="scientific">Haemonchus placei</name>
    <name type="common">Barber's pole worm</name>
    <dbReference type="NCBI Taxonomy" id="6290"/>
    <lineage>
        <taxon>Eukaryota</taxon>
        <taxon>Metazoa</taxon>
        <taxon>Ecdysozoa</taxon>
        <taxon>Nematoda</taxon>
        <taxon>Chromadorea</taxon>
        <taxon>Rhabditida</taxon>
        <taxon>Rhabditina</taxon>
        <taxon>Rhabditomorpha</taxon>
        <taxon>Strongyloidea</taxon>
        <taxon>Trichostrongylidae</taxon>
        <taxon>Haemonchus</taxon>
    </lineage>
</organism>
<evidence type="ECO:0000256" key="1">
    <source>
        <dbReference type="SAM" id="MobiDB-lite"/>
    </source>
</evidence>
<accession>A0A0N4WCI5</accession>
<feature type="compositionally biased region" description="Polar residues" evidence="1">
    <location>
        <begin position="1"/>
        <end position="18"/>
    </location>
</feature>
<proteinExistence type="predicted"/>
<feature type="compositionally biased region" description="Acidic residues" evidence="1">
    <location>
        <begin position="266"/>
        <end position="286"/>
    </location>
</feature>
<dbReference type="EMBL" id="UZAF01016811">
    <property type="protein sequence ID" value="VDO34211.1"/>
    <property type="molecule type" value="Genomic_DNA"/>
</dbReference>
<dbReference type="Proteomes" id="UP000268014">
    <property type="component" value="Unassembled WGS sequence"/>
</dbReference>
<feature type="region of interest" description="Disordered" evidence="1">
    <location>
        <begin position="1"/>
        <end position="26"/>
    </location>
</feature>
<evidence type="ECO:0000313" key="2">
    <source>
        <dbReference type="EMBL" id="VDO34211.1"/>
    </source>
</evidence>